<dbReference type="Proteomes" id="UP000239273">
    <property type="component" value="Unassembled WGS sequence"/>
</dbReference>
<dbReference type="RefSeq" id="WP_105062827.1">
    <property type="nucleotide sequence ID" value="NZ_BSOU01000004.1"/>
</dbReference>
<accession>A0A2S7XG84</accession>
<dbReference type="EMBL" id="MSCP01000001">
    <property type="protein sequence ID" value="PQJ92695.1"/>
    <property type="molecule type" value="Genomic_DNA"/>
</dbReference>
<protein>
    <submittedName>
        <fullName evidence="3">MoxR protein</fullName>
    </submittedName>
</protein>
<comment type="caution">
    <text evidence="3">The sequence shown here is derived from an EMBL/GenBank/DDBJ whole genome shotgun (WGS) entry which is preliminary data.</text>
</comment>
<sequence>METKSILDPDIYTNLKALRLLKYKAHGFDFLPTQPINSALTGRHVSKLRGRGLNFEEMCHYQIGDDIRTMDWKVTMRTGKPHVKIFSEERERNVYLLVDQRTSMFFGSTGRMKSVVAAEIASLIAWKVVGNTDRVGTIIYNDNTALSIAPQRSTNHVLKILNEIAIKNQQLKAGKAKDSQTNSFAKLFHQAQRLVKHDGLVILITDGYGYNERSEEQIKSLCQHNDVVLCHVTDPLEHDLATLNKMVFSDGQMQLSVSGQEDKLREDFSNDVVQAIENFSLVAKKYRIPVLPFNTLDPIDVQLRKALGANLK</sequence>
<dbReference type="OrthoDB" id="9776116at2"/>
<dbReference type="Pfam" id="PF01882">
    <property type="entry name" value="DUF58"/>
    <property type="match status" value="1"/>
</dbReference>
<dbReference type="InterPro" id="IPR002881">
    <property type="entry name" value="DUF58"/>
</dbReference>
<reference evidence="5" key="3">
    <citation type="journal article" date="2019" name="Int. J. Syst. Evol. Microbiol.">
        <title>The Global Catalogue of Microorganisms (GCM) 10K type strain sequencing project: providing services to taxonomists for standard genome sequencing and annotation.</title>
        <authorList>
            <consortium name="The Broad Institute Genomics Platform"/>
            <consortium name="The Broad Institute Genome Sequencing Center for Infectious Disease"/>
            <person name="Wu L."/>
            <person name="Ma J."/>
        </authorList>
    </citation>
    <scope>NUCLEOTIDE SEQUENCE [LARGE SCALE GENOMIC DNA]</scope>
    <source>
        <strain evidence="5">NBRC 105001</strain>
    </source>
</reference>
<dbReference type="PANTHER" id="PTHR33608:SF12">
    <property type="entry name" value="DUF58 DOMAIN-CONTAINING PROTEIN"/>
    <property type="match status" value="1"/>
</dbReference>
<proteinExistence type="predicted"/>
<feature type="domain" description="VWFA" evidence="1">
    <location>
        <begin position="93"/>
        <end position="272"/>
    </location>
</feature>
<evidence type="ECO:0000313" key="5">
    <source>
        <dbReference type="Proteomes" id="UP001156660"/>
    </source>
</evidence>
<evidence type="ECO:0000259" key="1">
    <source>
        <dbReference type="PROSITE" id="PS50234"/>
    </source>
</evidence>
<reference evidence="2" key="1">
    <citation type="journal article" date="2014" name="Int. J. Syst. Evol. Microbiol.">
        <title>Complete genome of a new Firmicutes species belonging to the dominant human colonic microbiota ('Ruminococcus bicirculans') reveals two chromosomes and a selective capacity to utilize plant glucans.</title>
        <authorList>
            <consortium name="NISC Comparative Sequencing Program"/>
            <person name="Wegmann U."/>
            <person name="Louis P."/>
            <person name="Goesmann A."/>
            <person name="Henrissat B."/>
            <person name="Duncan S.H."/>
            <person name="Flint H.J."/>
        </authorList>
    </citation>
    <scope>NUCLEOTIDE SEQUENCE</scope>
    <source>
        <strain evidence="2">NBRC 105001</strain>
    </source>
</reference>
<evidence type="ECO:0000313" key="3">
    <source>
        <dbReference type="EMBL" id="PQJ92695.1"/>
    </source>
</evidence>
<evidence type="ECO:0000313" key="4">
    <source>
        <dbReference type="Proteomes" id="UP000239273"/>
    </source>
</evidence>
<reference evidence="2" key="4">
    <citation type="submission" date="2023-01" db="EMBL/GenBank/DDBJ databases">
        <title>Draft genome sequence of Aliivibrio sifiae strain NBRC 105001.</title>
        <authorList>
            <person name="Sun Q."/>
            <person name="Mori K."/>
        </authorList>
    </citation>
    <scope>NUCLEOTIDE SEQUENCE</scope>
    <source>
        <strain evidence="2">NBRC 105001</strain>
    </source>
</reference>
<dbReference type="EMBL" id="BSOU01000004">
    <property type="protein sequence ID" value="GLR74771.1"/>
    <property type="molecule type" value="Genomic_DNA"/>
</dbReference>
<dbReference type="PROSITE" id="PS50234">
    <property type="entry name" value="VWFA"/>
    <property type="match status" value="1"/>
</dbReference>
<keyword evidence="5" id="KW-1185">Reference proteome</keyword>
<dbReference type="AlphaFoldDB" id="A0A2S7XG84"/>
<dbReference type="Gene3D" id="3.40.50.410">
    <property type="entry name" value="von Willebrand factor, type A domain"/>
    <property type="match status" value="1"/>
</dbReference>
<organism evidence="3 4">
    <name type="scientific">Aliivibrio sifiae</name>
    <dbReference type="NCBI Taxonomy" id="566293"/>
    <lineage>
        <taxon>Bacteria</taxon>
        <taxon>Pseudomonadati</taxon>
        <taxon>Pseudomonadota</taxon>
        <taxon>Gammaproteobacteria</taxon>
        <taxon>Vibrionales</taxon>
        <taxon>Vibrionaceae</taxon>
        <taxon>Aliivibrio</taxon>
    </lineage>
</organism>
<dbReference type="InterPro" id="IPR002035">
    <property type="entry name" value="VWF_A"/>
</dbReference>
<evidence type="ECO:0000313" key="2">
    <source>
        <dbReference type="EMBL" id="GLR74771.1"/>
    </source>
</evidence>
<dbReference type="Proteomes" id="UP001156660">
    <property type="component" value="Unassembled WGS sequence"/>
</dbReference>
<name>A0A2S7XG84_9GAMM</name>
<dbReference type="InterPro" id="IPR036465">
    <property type="entry name" value="vWFA_dom_sf"/>
</dbReference>
<dbReference type="PANTHER" id="PTHR33608">
    <property type="entry name" value="BLL2464 PROTEIN"/>
    <property type="match status" value="1"/>
</dbReference>
<gene>
    <name evidence="3" type="ORF">BTO23_00985</name>
    <name evidence="2" type="ORF">GCM10007855_16450</name>
</gene>
<reference evidence="3 4" key="2">
    <citation type="submission" date="2016-12" db="EMBL/GenBank/DDBJ databases">
        <title>Diversity of luminous bacteria.</title>
        <authorList>
            <person name="Yoshizawa S."/>
            <person name="Kogure K."/>
        </authorList>
    </citation>
    <scope>NUCLEOTIDE SEQUENCE [LARGE SCALE GENOMIC DNA]</scope>
    <source>
        <strain evidence="3 4">NBRC 105001</strain>
    </source>
</reference>
<dbReference type="SUPFAM" id="SSF53300">
    <property type="entry name" value="vWA-like"/>
    <property type="match status" value="1"/>
</dbReference>